<comment type="subcellular location">
    <subcellularLocation>
        <location evidence="3">Cytoplasm</location>
    </subcellularLocation>
</comment>
<evidence type="ECO:0000256" key="3">
    <source>
        <dbReference type="HAMAP-Rule" id="MF_01385"/>
    </source>
</evidence>
<comment type="similarity">
    <text evidence="3">Belongs to the UreF family.</text>
</comment>
<protein>
    <recommendedName>
        <fullName evidence="3">Urease accessory protein UreF</fullName>
    </recommendedName>
</protein>
<sequence>MTDVAALLVTLQLTDSAFPAGFYTLSHGLEGYAQTGSVTPATLPELLTDLLRHSVGPADATALALAHNAVRDGDREALHRVDRRLHATKLNRELRRACTRTGHQMLAVARETFGRPAIERFGEDVAAKRSPGTQPVVTGVVAAACGVDVAQAVAGDLFAFSASLVGAALRLRLTDHIRAQRILADAAPVIGEVTAAALRRDLNDLGGCTPVADVMSAGHERADARLFVS</sequence>
<dbReference type="PANTHER" id="PTHR33620">
    <property type="entry name" value="UREASE ACCESSORY PROTEIN F"/>
    <property type="match status" value="1"/>
</dbReference>
<keyword evidence="1 3" id="KW-0996">Nickel insertion</keyword>
<accession>A0A3S5YD03</accession>
<proteinExistence type="inferred from homology"/>
<evidence type="ECO:0000313" key="4">
    <source>
        <dbReference type="EMBL" id="CBH50495.1"/>
    </source>
</evidence>
<dbReference type="HAMAP" id="MF_01385">
    <property type="entry name" value="UreF"/>
    <property type="match status" value="1"/>
</dbReference>
<name>A0A3S5YD03_RHOH1</name>
<comment type="function">
    <text evidence="3">Required for maturation of urease via the functional incorporation of the urease nickel metallocenter.</text>
</comment>
<dbReference type="InterPro" id="IPR038277">
    <property type="entry name" value="UreF_sf"/>
</dbReference>
<keyword evidence="3" id="KW-0963">Cytoplasm</keyword>
<keyword evidence="2 3" id="KW-0143">Chaperone</keyword>
<evidence type="ECO:0000313" key="5">
    <source>
        <dbReference type="Proteomes" id="UP000006892"/>
    </source>
</evidence>
<evidence type="ECO:0000256" key="1">
    <source>
        <dbReference type="ARBA" id="ARBA00022988"/>
    </source>
</evidence>
<dbReference type="EMBL" id="FN563149">
    <property type="protein sequence ID" value="CBH50495.1"/>
    <property type="molecule type" value="Genomic_DNA"/>
</dbReference>
<gene>
    <name evidence="3 4" type="primary">ureF</name>
    <name evidence="4" type="ordered locus">REQ_45380</name>
</gene>
<reference evidence="4" key="1">
    <citation type="journal article" date="2010" name="PLoS Genet.">
        <title>The genome of a pathogenic rhodococcus: cooptive virulence underpinned by key gene acquisitions.</title>
        <authorList>
            <person name="Letek M."/>
            <person name="Gonzalez P."/>
            <person name="Macarthur I."/>
            <person name="Rodriguez H."/>
            <person name="Freeman T.C."/>
            <person name="Valero-Rello A."/>
            <person name="Blanco M."/>
            <person name="Buckley T."/>
            <person name="Cherevach I."/>
            <person name="Fahey R."/>
            <person name="Hapeshi A."/>
            <person name="Holdstock J."/>
            <person name="Leadon D."/>
            <person name="Navas J."/>
            <person name="Ocampo A."/>
            <person name="Quail M.A."/>
            <person name="Sanders M."/>
            <person name="Scortti M.M."/>
            <person name="Prescott J.F."/>
            <person name="Fogarty U."/>
            <person name="Meijer W.G."/>
            <person name="Parkhill J."/>
            <person name="Bentley S.D."/>
            <person name="Vazquez-Boland J.A."/>
        </authorList>
    </citation>
    <scope>NUCLEOTIDE SEQUENCE [LARGE SCALE GENOMIC DNA]</scope>
    <source>
        <strain evidence="4 5">103S</strain>
    </source>
</reference>
<dbReference type="RefSeq" id="WP_013417554.1">
    <property type="nucleotide sequence ID" value="NC_014659.1"/>
</dbReference>
<dbReference type="PANTHER" id="PTHR33620:SF1">
    <property type="entry name" value="UREASE ACCESSORY PROTEIN F"/>
    <property type="match status" value="1"/>
</dbReference>
<dbReference type="KEGG" id="req:REQ_45380"/>
<comment type="subunit">
    <text evidence="3">UreD, UreF and UreG form a complex that acts as a GTP-hydrolysis-dependent molecular chaperone, activating the urease apoprotein by helping to assemble the nickel containing metallocenter of UreC. The UreE protein probably delivers the nickel.</text>
</comment>
<dbReference type="GO" id="GO:0005737">
    <property type="term" value="C:cytoplasm"/>
    <property type="evidence" value="ECO:0007669"/>
    <property type="project" value="UniProtKB-SubCell"/>
</dbReference>
<dbReference type="Proteomes" id="UP001154400">
    <property type="component" value="Chromosome"/>
</dbReference>
<dbReference type="InterPro" id="IPR002639">
    <property type="entry name" value="UreF"/>
</dbReference>
<organism evidence="4">
    <name type="scientific">Rhodococcus hoagii (strain 103S)</name>
    <name type="common">Rhodococcus equi</name>
    <dbReference type="NCBI Taxonomy" id="685727"/>
    <lineage>
        <taxon>Bacteria</taxon>
        <taxon>Bacillati</taxon>
        <taxon>Actinomycetota</taxon>
        <taxon>Actinomycetes</taxon>
        <taxon>Mycobacteriales</taxon>
        <taxon>Nocardiaceae</taxon>
        <taxon>Prescottella</taxon>
    </lineage>
</organism>
<dbReference type="PIRSF" id="PIRSF009467">
    <property type="entry name" value="Ureas_acces_UreF"/>
    <property type="match status" value="1"/>
</dbReference>
<dbReference type="Pfam" id="PF01730">
    <property type="entry name" value="UreF"/>
    <property type="match status" value="1"/>
</dbReference>
<dbReference type="Gene3D" id="1.10.4190.10">
    <property type="entry name" value="Urease accessory protein UreF"/>
    <property type="match status" value="1"/>
</dbReference>
<evidence type="ECO:0000256" key="2">
    <source>
        <dbReference type="ARBA" id="ARBA00023186"/>
    </source>
</evidence>
<dbReference type="AlphaFoldDB" id="A0A3S5YD03"/>
<dbReference type="GO" id="GO:0016151">
    <property type="term" value="F:nickel cation binding"/>
    <property type="evidence" value="ECO:0007669"/>
    <property type="project" value="UniProtKB-UniRule"/>
</dbReference>